<protein>
    <recommendedName>
        <fullName evidence="3">Ferredoxin</fullName>
    </recommendedName>
</protein>
<sequence>MKIYYFSSTGNSLYVSKKIKEALNENVELISMTKALRDNDFICDDNAVGFIYPIHCGSLPIIALDFLCKLKLKKNSYVFAVGVSGGGEAKSSFVHINEIIKGTNILSNFVCIKYISNYIRAGRNPSEKRAIEAIAKNEKILEDFINEINERKIKKCNYKFGLNKILYPIWKNVYKNKDKKFNVNNDCIGCEICKKACPVDNIIMKNNIPTWKGNCTDCMACINLCPEKAINIGKSTVKKNRYKNPYIKVNELIS</sequence>
<organism evidence="9 10">
    <name type="scientific">Clostridium tertium</name>
    <dbReference type="NCBI Taxonomy" id="1559"/>
    <lineage>
        <taxon>Bacteria</taxon>
        <taxon>Bacillati</taxon>
        <taxon>Bacillota</taxon>
        <taxon>Clostridia</taxon>
        <taxon>Eubacteriales</taxon>
        <taxon>Clostridiaceae</taxon>
        <taxon>Clostridium</taxon>
    </lineage>
</organism>
<dbReference type="RefSeq" id="WP_097032657.1">
    <property type="nucleotide sequence ID" value="NZ_CAJMCA010000033.1"/>
</dbReference>
<evidence type="ECO:0000256" key="2">
    <source>
        <dbReference type="ARBA" id="ARBA00003532"/>
    </source>
</evidence>
<dbReference type="PROSITE" id="PS00198">
    <property type="entry name" value="4FE4S_FER_1"/>
    <property type="match status" value="2"/>
</dbReference>
<name>A0A9X3XL69_9CLOT</name>
<keyword evidence="5" id="KW-0479">Metal-binding</keyword>
<dbReference type="PANTHER" id="PTHR24960:SF79">
    <property type="entry name" value="PHOTOSYSTEM I IRON-SULFUR CENTER"/>
    <property type="match status" value="1"/>
</dbReference>
<dbReference type="PANTHER" id="PTHR24960">
    <property type="entry name" value="PHOTOSYSTEM I IRON-SULFUR CENTER-RELATED"/>
    <property type="match status" value="1"/>
</dbReference>
<comment type="caution">
    <text evidence="9">The sequence shown here is derived from an EMBL/GenBank/DDBJ whole genome shotgun (WGS) entry which is preliminary data.</text>
</comment>
<evidence type="ECO:0000256" key="1">
    <source>
        <dbReference type="ARBA" id="ARBA00001966"/>
    </source>
</evidence>
<dbReference type="InterPro" id="IPR026816">
    <property type="entry name" value="Flavodoxin_dom"/>
</dbReference>
<keyword evidence="7" id="KW-0411">Iron-sulfur</keyword>
<dbReference type="SUPFAM" id="SSF54862">
    <property type="entry name" value="4Fe-4S ferredoxins"/>
    <property type="match status" value="1"/>
</dbReference>
<dbReference type="AlphaFoldDB" id="A0A9X3XL69"/>
<evidence type="ECO:0000313" key="10">
    <source>
        <dbReference type="Proteomes" id="UP001141183"/>
    </source>
</evidence>
<dbReference type="Gene3D" id="3.30.70.20">
    <property type="match status" value="1"/>
</dbReference>
<evidence type="ECO:0000259" key="8">
    <source>
        <dbReference type="PROSITE" id="PS51379"/>
    </source>
</evidence>
<evidence type="ECO:0000256" key="3">
    <source>
        <dbReference type="ARBA" id="ARBA00013529"/>
    </source>
</evidence>
<keyword evidence="10" id="KW-1185">Reference proteome</keyword>
<evidence type="ECO:0000256" key="7">
    <source>
        <dbReference type="ARBA" id="ARBA00023014"/>
    </source>
</evidence>
<comment type="function">
    <text evidence="2">Ferredoxins are iron-sulfur proteins that transfer electrons in a wide variety of metabolic reactions.</text>
</comment>
<dbReference type="PROSITE" id="PS51379">
    <property type="entry name" value="4FE4S_FER_2"/>
    <property type="match status" value="2"/>
</dbReference>
<dbReference type="InterPro" id="IPR050157">
    <property type="entry name" value="PSI_iron-sulfur_center"/>
</dbReference>
<dbReference type="InterPro" id="IPR047964">
    <property type="entry name" value="EFR1-like"/>
</dbReference>
<reference evidence="9" key="1">
    <citation type="submission" date="2022-05" db="EMBL/GenBank/DDBJ databases">
        <title>Draft genome sequence of Clostridium tertium strain CP3 isolated from Peru.</title>
        <authorList>
            <person name="Hurtado R."/>
            <person name="Lima L."/>
            <person name="Sousa T."/>
            <person name="Jaiswal A.K."/>
            <person name="Tiwari S."/>
            <person name="Maturrano L."/>
            <person name="Brenig B."/>
            <person name="Azevedo V."/>
        </authorList>
    </citation>
    <scope>NUCLEOTIDE SEQUENCE</scope>
    <source>
        <strain evidence="9">CP3</strain>
    </source>
</reference>
<dbReference type="InterPro" id="IPR017896">
    <property type="entry name" value="4Fe4S_Fe-S-bd"/>
</dbReference>
<proteinExistence type="predicted"/>
<evidence type="ECO:0000256" key="5">
    <source>
        <dbReference type="ARBA" id="ARBA00022723"/>
    </source>
</evidence>
<dbReference type="Proteomes" id="UP001141183">
    <property type="component" value="Unassembled WGS sequence"/>
</dbReference>
<comment type="cofactor">
    <cofactor evidence="1">
        <name>[4Fe-4S] cluster</name>
        <dbReference type="ChEBI" id="CHEBI:49883"/>
    </cofactor>
</comment>
<dbReference type="Pfam" id="PF13187">
    <property type="entry name" value="Fer4_9"/>
    <property type="match status" value="1"/>
</dbReference>
<accession>A0A9X3XL69</accession>
<dbReference type="EMBL" id="JAMRYU010000012">
    <property type="protein sequence ID" value="MDC4240883.1"/>
    <property type="molecule type" value="Genomic_DNA"/>
</dbReference>
<gene>
    <name evidence="9" type="ORF">NE398_12015</name>
</gene>
<dbReference type="GO" id="GO:0046872">
    <property type="term" value="F:metal ion binding"/>
    <property type="evidence" value="ECO:0007669"/>
    <property type="project" value="UniProtKB-KW"/>
</dbReference>
<feature type="domain" description="4Fe-4S ferredoxin-type" evidence="8">
    <location>
        <begin position="179"/>
        <end position="207"/>
    </location>
</feature>
<dbReference type="InterPro" id="IPR029039">
    <property type="entry name" value="Flavoprotein-like_sf"/>
</dbReference>
<dbReference type="Gene3D" id="3.40.50.360">
    <property type="match status" value="1"/>
</dbReference>
<evidence type="ECO:0000256" key="4">
    <source>
        <dbReference type="ARBA" id="ARBA00022485"/>
    </source>
</evidence>
<feature type="domain" description="4Fe-4S ferredoxin-type" evidence="8">
    <location>
        <begin position="212"/>
        <end position="235"/>
    </location>
</feature>
<dbReference type="SUPFAM" id="SSF52218">
    <property type="entry name" value="Flavoproteins"/>
    <property type="match status" value="1"/>
</dbReference>
<dbReference type="InterPro" id="IPR017900">
    <property type="entry name" value="4Fe4S_Fe_S_CS"/>
</dbReference>
<evidence type="ECO:0000313" key="9">
    <source>
        <dbReference type="EMBL" id="MDC4240883.1"/>
    </source>
</evidence>
<keyword evidence="4" id="KW-0004">4Fe-4S</keyword>
<evidence type="ECO:0000256" key="6">
    <source>
        <dbReference type="ARBA" id="ARBA00023004"/>
    </source>
</evidence>
<dbReference type="GO" id="GO:0051539">
    <property type="term" value="F:4 iron, 4 sulfur cluster binding"/>
    <property type="evidence" value="ECO:0007669"/>
    <property type="project" value="UniProtKB-KW"/>
</dbReference>
<dbReference type="Pfam" id="PF12724">
    <property type="entry name" value="Flavodoxin_5"/>
    <property type="match status" value="1"/>
</dbReference>
<keyword evidence="6" id="KW-0408">Iron</keyword>
<dbReference type="NCBIfam" id="NF038196">
    <property type="entry name" value="ferrodoxin_EFR1"/>
    <property type="match status" value="1"/>
</dbReference>